<protein>
    <submittedName>
        <fullName evidence="1">Uncharacterized protein</fullName>
    </submittedName>
</protein>
<evidence type="ECO:0000313" key="1">
    <source>
        <dbReference type="EMBL" id="DAF61740.1"/>
    </source>
</evidence>
<name>A0A8S5TEL3_9CAUD</name>
<proteinExistence type="predicted"/>
<organism evidence="1">
    <name type="scientific">Siphoviridae sp. ct1yA16</name>
    <dbReference type="NCBI Taxonomy" id="2827767"/>
    <lineage>
        <taxon>Viruses</taxon>
        <taxon>Duplodnaviria</taxon>
        <taxon>Heunggongvirae</taxon>
        <taxon>Uroviricota</taxon>
        <taxon>Caudoviricetes</taxon>
    </lineage>
</organism>
<accession>A0A8S5TEL3</accession>
<sequence length="78" mass="9338">MKTADDIFTFRERIIKKVVKKDDEHTKQVIKDYFVKKYPKENLKFDFLDEEIVDEIIRLGITEYQSRQALGGVLSERK</sequence>
<reference evidence="1" key="1">
    <citation type="journal article" date="2021" name="Proc. Natl. Acad. Sci. U.S.A.">
        <title>A Catalog of Tens of Thousands of Viruses from Human Metagenomes Reveals Hidden Associations with Chronic Diseases.</title>
        <authorList>
            <person name="Tisza M.J."/>
            <person name="Buck C.B."/>
        </authorList>
    </citation>
    <scope>NUCLEOTIDE SEQUENCE</scope>
    <source>
        <strain evidence="1">Ct1yA16</strain>
    </source>
</reference>
<dbReference type="EMBL" id="BK032816">
    <property type="protein sequence ID" value="DAF61740.1"/>
    <property type="molecule type" value="Genomic_DNA"/>
</dbReference>